<dbReference type="InterPro" id="IPR052912">
    <property type="entry name" value="UPF0111_domain"/>
</dbReference>
<dbReference type="AlphaFoldDB" id="A0A4R4XVF7"/>
<dbReference type="RefSeq" id="WP_132621370.1">
    <property type="nucleotide sequence ID" value="NZ_SMKQ01000223.1"/>
</dbReference>
<dbReference type="OrthoDB" id="3256141at2"/>
<dbReference type="Pfam" id="PF01865">
    <property type="entry name" value="PhoU_div"/>
    <property type="match status" value="1"/>
</dbReference>
<comment type="similarity">
    <text evidence="1">Belongs to the UPF0111 family.</text>
</comment>
<reference evidence="2 3" key="1">
    <citation type="submission" date="2019-03" db="EMBL/GenBank/DDBJ databases">
        <title>Draft genome sequences of novel Actinobacteria.</title>
        <authorList>
            <person name="Sahin N."/>
            <person name="Ay H."/>
            <person name="Saygin H."/>
        </authorList>
    </citation>
    <scope>NUCLEOTIDE SEQUENCE [LARGE SCALE GENOMIC DNA]</scope>
    <source>
        <strain evidence="2 3">CH32</strain>
    </source>
</reference>
<dbReference type="InterPro" id="IPR018445">
    <property type="entry name" value="Put_Phosphate_transp_reg"/>
</dbReference>
<organism evidence="2 3">
    <name type="scientific">Nonomuraea terrae</name>
    <dbReference type="NCBI Taxonomy" id="2530383"/>
    <lineage>
        <taxon>Bacteria</taxon>
        <taxon>Bacillati</taxon>
        <taxon>Actinomycetota</taxon>
        <taxon>Actinomycetes</taxon>
        <taxon>Streptosporangiales</taxon>
        <taxon>Streptosporangiaceae</taxon>
        <taxon>Nonomuraea</taxon>
    </lineage>
</organism>
<dbReference type="EMBL" id="SMKQ01000223">
    <property type="protein sequence ID" value="TDD35114.1"/>
    <property type="molecule type" value="Genomic_DNA"/>
</dbReference>
<dbReference type="Gene3D" id="1.20.58.220">
    <property type="entry name" value="Phosphate transport system protein phou homolog 2, domain 2"/>
    <property type="match status" value="1"/>
</dbReference>
<dbReference type="InterPro" id="IPR038078">
    <property type="entry name" value="PhoU-like_sf"/>
</dbReference>
<keyword evidence="3" id="KW-1185">Reference proteome</keyword>
<sequence length="210" mass="22981">MRRLGRLRDLLAGRMDSALTAALMAQLGAAKEGAWLAMAMLGGELDRTGAHERMRAIEHLGDRERARLVEELRHALVTPIDREDLFRLSRAIDDVLDALRDFVRESHLYGLPRQARFIPLLDQVIAGIEALEDAVRDLAARPSAAVQDALVAKKAGGAVRRMYQYELARILSGDLTAAALKERELAGRLRTAGQAIAHAADATADGAMKR</sequence>
<name>A0A4R4XVF7_9ACTN</name>
<evidence type="ECO:0000256" key="1">
    <source>
        <dbReference type="ARBA" id="ARBA00008591"/>
    </source>
</evidence>
<gene>
    <name evidence="2" type="ORF">E1286_39995</name>
</gene>
<comment type="caution">
    <text evidence="2">The sequence shown here is derived from an EMBL/GenBank/DDBJ whole genome shotgun (WGS) entry which is preliminary data.</text>
</comment>
<dbReference type="PANTHER" id="PTHR37298">
    <property type="entry name" value="UPF0111 PROTEIN YKAA"/>
    <property type="match status" value="1"/>
</dbReference>
<accession>A0A4R4XVF7</accession>
<protein>
    <submittedName>
        <fullName evidence="2">DUF47 family protein</fullName>
    </submittedName>
</protein>
<evidence type="ECO:0000313" key="2">
    <source>
        <dbReference type="EMBL" id="TDD35114.1"/>
    </source>
</evidence>
<evidence type="ECO:0000313" key="3">
    <source>
        <dbReference type="Proteomes" id="UP000295302"/>
    </source>
</evidence>
<proteinExistence type="inferred from homology"/>
<dbReference type="PANTHER" id="PTHR37298:SF1">
    <property type="entry name" value="UPF0111 PROTEIN YKAA"/>
    <property type="match status" value="1"/>
</dbReference>
<dbReference type="Proteomes" id="UP000295302">
    <property type="component" value="Unassembled WGS sequence"/>
</dbReference>